<sequence>MRVEEAKRLIKEHPRLLFKDIAEQVGYPDPYYFSKLFKQITGLTPTEYKRAQLYS</sequence>
<dbReference type="InterPro" id="IPR009057">
    <property type="entry name" value="Homeodomain-like_sf"/>
</dbReference>
<dbReference type="KEGG" id="ppsc:EHS13_35300"/>
<keyword evidence="2" id="KW-0238">DNA-binding</keyword>
<dbReference type="Pfam" id="PF00165">
    <property type="entry name" value="HTH_AraC"/>
    <property type="match status" value="1"/>
</dbReference>
<dbReference type="Gene3D" id="1.10.10.60">
    <property type="entry name" value="Homeodomain-like"/>
    <property type="match status" value="1"/>
</dbReference>
<dbReference type="GO" id="GO:0043565">
    <property type="term" value="F:sequence-specific DNA binding"/>
    <property type="evidence" value="ECO:0007669"/>
    <property type="project" value="InterPro"/>
</dbReference>
<gene>
    <name evidence="5" type="ORF">EHS13_35300</name>
</gene>
<dbReference type="PRINTS" id="PR00032">
    <property type="entry name" value="HTHARAC"/>
</dbReference>
<evidence type="ECO:0000313" key="5">
    <source>
        <dbReference type="EMBL" id="QGQ99758.1"/>
    </source>
</evidence>
<dbReference type="InterPro" id="IPR018062">
    <property type="entry name" value="HTH_AraC-typ_CS"/>
</dbReference>
<protein>
    <submittedName>
        <fullName evidence="5">AraC family transcriptional regulator</fullName>
    </submittedName>
</protein>
<dbReference type="Proteomes" id="UP000426246">
    <property type="component" value="Chromosome"/>
</dbReference>
<dbReference type="PROSITE" id="PS01124">
    <property type="entry name" value="HTH_ARAC_FAMILY_2"/>
    <property type="match status" value="1"/>
</dbReference>
<dbReference type="GO" id="GO:0003700">
    <property type="term" value="F:DNA-binding transcription factor activity"/>
    <property type="evidence" value="ECO:0007669"/>
    <property type="project" value="InterPro"/>
</dbReference>
<keyword evidence="3" id="KW-0804">Transcription</keyword>
<feature type="domain" description="HTH araC/xylS-type" evidence="4">
    <location>
        <begin position="1"/>
        <end position="51"/>
    </location>
</feature>
<dbReference type="InterPro" id="IPR020449">
    <property type="entry name" value="Tscrpt_reg_AraC-type_HTH"/>
</dbReference>
<evidence type="ECO:0000259" key="4">
    <source>
        <dbReference type="PROSITE" id="PS01124"/>
    </source>
</evidence>
<evidence type="ECO:0000256" key="1">
    <source>
        <dbReference type="ARBA" id="ARBA00023015"/>
    </source>
</evidence>
<dbReference type="AlphaFoldDB" id="A0A6B8RXM6"/>
<keyword evidence="6" id="KW-1185">Reference proteome</keyword>
<dbReference type="RefSeq" id="WP_155704959.1">
    <property type="nucleotide sequence ID" value="NZ_CP034235.1"/>
</dbReference>
<proteinExistence type="predicted"/>
<dbReference type="PANTHER" id="PTHR43280">
    <property type="entry name" value="ARAC-FAMILY TRANSCRIPTIONAL REGULATOR"/>
    <property type="match status" value="1"/>
</dbReference>
<evidence type="ECO:0000256" key="2">
    <source>
        <dbReference type="ARBA" id="ARBA00023125"/>
    </source>
</evidence>
<evidence type="ECO:0000256" key="3">
    <source>
        <dbReference type="ARBA" id="ARBA00023163"/>
    </source>
</evidence>
<evidence type="ECO:0000313" key="6">
    <source>
        <dbReference type="Proteomes" id="UP000426246"/>
    </source>
</evidence>
<dbReference type="PANTHER" id="PTHR43280:SF2">
    <property type="entry name" value="HTH-TYPE TRANSCRIPTIONAL REGULATOR EXSA"/>
    <property type="match status" value="1"/>
</dbReference>
<dbReference type="EMBL" id="CP034235">
    <property type="protein sequence ID" value="QGQ99758.1"/>
    <property type="molecule type" value="Genomic_DNA"/>
</dbReference>
<reference evidence="6" key="1">
    <citation type="submission" date="2018-11" db="EMBL/GenBank/DDBJ databases">
        <title>Complete genome sequence of Paenibacillus sp. ML311-T8.</title>
        <authorList>
            <person name="Nam Y.-D."/>
            <person name="Kang J."/>
            <person name="Chung W.-H."/>
            <person name="Park Y.S."/>
        </authorList>
    </citation>
    <scope>NUCLEOTIDE SEQUENCE [LARGE SCALE GENOMIC DNA]</scope>
    <source>
        <strain evidence="6">ML311-T8</strain>
    </source>
</reference>
<dbReference type="InterPro" id="IPR018060">
    <property type="entry name" value="HTH_AraC"/>
</dbReference>
<dbReference type="PROSITE" id="PS00041">
    <property type="entry name" value="HTH_ARAC_FAMILY_1"/>
    <property type="match status" value="1"/>
</dbReference>
<organism evidence="5 6">
    <name type="scientific">Paenibacillus psychroresistens</name>
    <dbReference type="NCBI Taxonomy" id="1778678"/>
    <lineage>
        <taxon>Bacteria</taxon>
        <taxon>Bacillati</taxon>
        <taxon>Bacillota</taxon>
        <taxon>Bacilli</taxon>
        <taxon>Bacillales</taxon>
        <taxon>Paenibacillaceae</taxon>
        <taxon>Paenibacillus</taxon>
    </lineage>
</organism>
<name>A0A6B8RXM6_9BACL</name>
<keyword evidence="1" id="KW-0805">Transcription regulation</keyword>
<accession>A0A6B8RXM6</accession>
<dbReference type="SUPFAM" id="SSF46689">
    <property type="entry name" value="Homeodomain-like"/>
    <property type="match status" value="1"/>
</dbReference>